<dbReference type="InterPro" id="IPR050300">
    <property type="entry name" value="GDXG_lipolytic_enzyme"/>
</dbReference>
<dbReference type="EMBL" id="CP012850">
    <property type="protein sequence ID" value="ALI34808.1"/>
    <property type="molecule type" value="Genomic_DNA"/>
</dbReference>
<dbReference type="Proteomes" id="UP000058925">
    <property type="component" value="Chromosome"/>
</dbReference>
<dbReference type="GeneID" id="60420754"/>
<keyword evidence="1 3" id="KW-0378">Hydrolase</keyword>
<reference evidence="4" key="1">
    <citation type="submission" date="2015-10" db="EMBL/GenBank/DDBJ databases">
        <title>Niche specialization of a soil ammonia-oxidizing archaeon, Candidatus Nitrosocosmicus oleophilus.</title>
        <authorList>
            <person name="Jung M.-Y."/>
            <person name="Rhee S.-K."/>
        </authorList>
    </citation>
    <scope>NUCLEOTIDE SEQUENCE [LARGE SCALE GENOMIC DNA]</scope>
    <source>
        <strain evidence="4">MY3</strain>
    </source>
</reference>
<accession>A0A654LTU8</accession>
<name>A0A654LTU8_9ARCH</name>
<proteinExistence type="predicted"/>
<dbReference type="PANTHER" id="PTHR48081">
    <property type="entry name" value="AB HYDROLASE SUPERFAMILY PROTEIN C4A8.06C"/>
    <property type="match status" value="1"/>
</dbReference>
<evidence type="ECO:0000256" key="1">
    <source>
        <dbReference type="ARBA" id="ARBA00022801"/>
    </source>
</evidence>
<dbReference type="RefSeq" id="WP_196817401.1">
    <property type="nucleotide sequence ID" value="NZ_CP012850.1"/>
</dbReference>
<dbReference type="EC" id="3.1.1.1" evidence="3"/>
<dbReference type="SUPFAM" id="SSF53474">
    <property type="entry name" value="alpha/beta-Hydrolases"/>
    <property type="match status" value="1"/>
</dbReference>
<dbReference type="Pfam" id="PF07859">
    <property type="entry name" value="Abhydrolase_3"/>
    <property type="match status" value="1"/>
</dbReference>
<evidence type="ECO:0000313" key="3">
    <source>
        <dbReference type="EMBL" id="ALI34808.1"/>
    </source>
</evidence>
<dbReference type="InterPro" id="IPR029058">
    <property type="entry name" value="AB_hydrolase_fold"/>
</dbReference>
<gene>
    <name evidence="3" type="primary">nlhH</name>
    <name evidence="3" type="ORF">NMY3_00598</name>
</gene>
<dbReference type="AlphaFoldDB" id="A0A654LTU8"/>
<protein>
    <submittedName>
        <fullName evidence="3">Carboxylesterase NlhH</fullName>
        <ecNumber evidence="3">3.1.1.1</ecNumber>
    </submittedName>
</protein>
<sequence>MTNNFIGVEKTTKSFLDKLQKNPGPPIYKLSPTDARNVLSGLQSVPVAKPAADIQDLSISGKSNEKIDIQIVRPSNSGDKTLPVVMYFHGGGWVLGGIDTHDRLVRELTNSINAAIVFVKYSRSPEAKYPTALEEAYDSIKWISENGKSLNLDPSRMAVVGDSVGGNMATAVAMLAKERQGPKILYQVLFYPVTEANFDTESYQSFQEGYFLTREAMKWFWESYVSNKADLKKPTVSPLLSSVEQLNGLPPALVITGEFDVLRDEGEAYAHKMMEAGINVTACRYQGTIHDFVMLNEITGTPAARGAIEQASDKLRKVLWEGE</sequence>
<keyword evidence="4" id="KW-1185">Reference proteome</keyword>
<dbReference type="OrthoDB" id="33195at2157"/>
<organism evidence="3 4">
    <name type="scientific">Candidatus Nitrosocosmicus oleophilus</name>
    <dbReference type="NCBI Taxonomy" id="1353260"/>
    <lineage>
        <taxon>Archaea</taxon>
        <taxon>Nitrososphaerota</taxon>
        <taxon>Nitrososphaeria</taxon>
        <taxon>Nitrososphaerales</taxon>
        <taxon>Nitrososphaeraceae</taxon>
        <taxon>Candidatus Nitrosocosmicus</taxon>
    </lineage>
</organism>
<evidence type="ECO:0000313" key="4">
    <source>
        <dbReference type="Proteomes" id="UP000058925"/>
    </source>
</evidence>
<evidence type="ECO:0000259" key="2">
    <source>
        <dbReference type="Pfam" id="PF07859"/>
    </source>
</evidence>
<dbReference type="GO" id="GO:0106435">
    <property type="term" value="F:carboxylesterase activity"/>
    <property type="evidence" value="ECO:0007669"/>
    <property type="project" value="UniProtKB-EC"/>
</dbReference>
<dbReference type="InterPro" id="IPR013094">
    <property type="entry name" value="AB_hydrolase_3"/>
</dbReference>
<dbReference type="PANTHER" id="PTHR48081:SF8">
    <property type="entry name" value="ALPHA_BETA HYDROLASE FOLD-3 DOMAIN-CONTAINING PROTEIN-RELATED"/>
    <property type="match status" value="1"/>
</dbReference>
<feature type="domain" description="Alpha/beta hydrolase fold-3" evidence="2">
    <location>
        <begin position="85"/>
        <end position="293"/>
    </location>
</feature>
<dbReference type="KEGG" id="taa:NMY3_00598"/>
<dbReference type="Gene3D" id="3.40.50.1820">
    <property type="entry name" value="alpha/beta hydrolase"/>
    <property type="match status" value="1"/>
</dbReference>